<sequence>MQGKGKSSIRGAKLQGKKLFFIFILLFIAVLCAFVLTFKPERISQEVLDLFPQNESKTLIEAHRYFASSKYVPLAIKGFDENALTELKEIEKYLLALPNVASIVAYDVGAKAQLYDFLTHNEKYLLSFKQDSKAVSTDANNIFAPLLHHFANPSSNSYNQHTLQDTAKNIESSQDIPKHLEAKDYGLMLFVELESLEDSALQGTLEAFKNLAKTYPTLVYFSPDFMRVENLHLILQEVNFLLSFASLVFIVLYFVIIRIPFLTFCTILTLIFSNTIAILLTLCVYPKVTIMALSFGMGISNIAIDYMMHHHFFGAYTHSSSFANASLPRPRFNKAVFYGYLTTMVGFGVCLFVPFPLLAQLALYAMISLSVAYVSFAFIYPRVGFKEPRIFASVAKIHKGIVPSFVFLVISLAGFIFVFNALKLDFDLSKLDYQNTTMLEQKAFFESLADKNQKQVLLFAQEKEGLMLFVCGLLQHIGEIKFHINEGNSQLSQYYYLASFSHTQLEAMRSLLDDITHGESPAYLWNTQELESITKAHIAFDSRSLQEIMDGLADDIYKPMLIVLLSAFCIMLVSLAFSTGRAFLHAWAFVLFPLSMALCVVASHSGFNMMHLFALLILVVVSVDYGIYAIKEGENPRSTHAILFSALTTGISFGILITSQTKALNSFGEVIFTGMCCMLILLITARLSQKGKE</sequence>
<dbReference type="Proteomes" id="UP000064525">
    <property type="component" value="Chromosome I"/>
</dbReference>
<feature type="transmembrane region" description="Helical" evidence="1">
    <location>
        <begin position="556"/>
        <end position="577"/>
    </location>
</feature>
<feature type="transmembrane region" description="Helical" evidence="1">
    <location>
        <begin position="20"/>
        <end position="38"/>
    </location>
</feature>
<keyword evidence="1" id="KW-0812">Transmembrane</keyword>
<name>A0A0S4PUV1_9HELI</name>
<feature type="transmembrane region" description="Helical" evidence="1">
    <location>
        <begin position="401"/>
        <end position="422"/>
    </location>
</feature>
<feature type="transmembrane region" description="Helical" evidence="1">
    <location>
        <begin position="670"/>
        <end position="688"/>
    </location>
</feature>
<proteinExistence type="predicted"/>
<dbReference type="AlphaFoldDB" id="A0A0S4PUV1"/>
<feature type="transmembrane region" description="Helical" evidence="1">
    <location>
        <begin position="261"/>
        <end position="282"/>
    </location>
</feature>
<feature type="transmembrane region" description="Helical" evidence="1">
    <location>
        <begin position="584"/>
        <end position="603"/>
    </location>
</feature>
<feature type="transmembrane region" description="Helical" evidence="1">
    <location>
        <begin position="361"/>
        <end position="380"/>
    </location>
</feature>
<dbReference type="SUPFAM" id="SSF82866">
    <property type="entry name" value="Multidrug efflux transporter AcrB transmembrane domain"/>
    <property type="match status" value="2"/>
</dbReference>
<feature type="transmembrane region" description="Helical" evidence="1">
    <location>
        <begin position="335"/>
        <end position="355"/>
    </location>
</feature>
<keyword evidence="1" id="KW-0472">Membrane</keyword>
<evidence type="ECO:0000313" key="3">
    <source>
        <dbReference type="Proteomes" id="UP000064525"/>
    </source>
</evidence>
<accession>A0A0S4PUV1</accession>
<reference evidence="3" key="1">
    <citation type="submission" date="2015-11" db="EMBL/GenBank/DDBJ databases">
        <authorList>
            <person name="Anvar S.Y."/>
        </authorList>
    </citation>
    <scope>NUCLEOTIDE SEQUENCE [LARGE SCALE GENOMIC DNA]</scope>
</reference>
<organism evidence="2 3">
    <name type="scientific">Helicobacter typhlonius</name>
    <dbReference type="NCBI Taxonomy" id="76936"/>
    <lineage>
        <taxon>Bacteria</taxon>
        <taxon>Pseudomonadati</taxon>
        <taxon>Campylobacterota</taxon>
        <taxon>Epsilonproteobacteria</taxon>
        <taxon>Campylobacterales</taxon>
        <taxon>Helicobacteraceae</taxon>
        <taxon>Helicobacter</taxon>
    </lineage>
</organism>
<dbReference type="EMBL" id="LN907858">
    <property type="protein sequence ID" value="CUU39510.1"/>
    <property type="molecule type" value="Genomic_DNA"/>
</dbReference>
<gene>
    <name evidence="2" type="ORF">BN2458_PEG0624</name>
</gene>
<evidence type="ECO:0000256" key="1">
    <source>
        <dbReference type="SAM" id="Phobius"/>
    </source>
</evidence>
<evidence type="ECO:0000313" key="2">
    <source>
        <dbReference type="EMBL" id="CUU39510.1"/>
    </source>
</evidence>
<keyword evidence="1" id="KW-1133">Transmembrane helix</keyword>
<feature type="transmembrane region" description="Helical" evidence="1">
    <location>
        <begin position="288"/>
        <end position="308"/>
    </location>
</feature>
<feature type="transmembrane region" description="Helical" evidence="1">
    <location>
        <begin position="238"/>
        <end position="256"/>
    </location>
</feature>
<feature type="transmembrane region" description="Helical" evidence="1">
    <location>
        <begin position="609"/>
        <end position="628"/>
    </location>
</feature>
<feature type="transmembrane region" description="Helical" evidence="1">
    <location>
        <begin position="640"/>
        <end position="658"/>
    </location>
</feature>
<protein>
    <submittedName>
        <fullName evidence="2">FIG021862: membrane protein, exporter</fullName>
    </submittedName>
</protein>
<dbReference type="PATRIC" id="fig|76936.10.peg.610"/>
<dbReference type="KEGG" id="hty:BN2458_PEG0624"/>